<gene>
    <name evidence="2" type="ordered locus">Desac_0159</name>
</gene>
<proteinExistence type="predicted"/>
<keyword evidence="1" id="KW-0812">Transmembrane</keyword>
<reference evidence="2 3" key="1">
    <citation type="journal article" date="2011" name="Stand. Genomic Sci.">
        <title>Complete genome sequence of the acetate-degrading sulfate reducer Desulfobacca acetoxidans type strain (ASRB2).</title>
        <authorList>
            <person name="Goker M."/>
            <person name="Teshima H."/>
            <person name="Lapidus A."/>
            <person name="Nolan M."/>
            <person name="Lucas S."/>
            <person name="Hammon N."/>
            <person name="Deshpande S."/>
            <person name="Cheng J.F."/>
            <person name="Tapia R."/>
            <person name="Han C."/>
            <person name="Goodwin L."/>
            <person name="Pitluck S."/>
            <person name="Huntemann M."/>
            <person name="Liolios K."/>
            <person name="Ivanova N."/>
            <person name="Pagani I."/>
            <person name="Mavromatis K."/>
            <person name="Ovchinikova G."/>
            <person name="Pati A."/>
            <person name="Chen A."/>
            <person name="Palaniappan K."/>
            <person name="Land M."/>
            <person name="Hauser L."/>
            <person name="Brambilla E.M."/>
            <person name="Rohde M."/>
            <person name="Spring S."/>
            <person name="Detter J.C."/>
            <person name="Woyke T."/>
            <person name="Bristow J."/>
            <person name="Eisen J.A."/>
            <person name="Markowitz V."/>
            <person name="Hugenholtz P."/>
            <person name="Kyrpides N.C."/>
            <person name="Klenk H.P."/>
        </authorList>
    </citation>
    <scope>NUCLEOTIDE SEQUENCE [LARGE SCALE GENOMIC DNA]</scope>
    <source>
        <strain evidence="3">ATCC 700848 / DSM 11109 / ASRB2</strain>
    </source>
</reference>
<dbReference type="HOGENOM" id="CLU_1583832_0_0_7"/>
<dbReference type="KEGG" id="dao:Desac_0159"/>
<protein>
    <submittedName>
        <fullName evidence="2">Uncharacterized protein</fullName>
    </submittedName>
</protein>
<sequence>MAGAVAWKRISLFTIIVWLWIGQLGWLAWHFAPEVADLAGRLATGRVGEAIRQEDNSYRWFQELKKIIPPEGAYGFVDCYEAGIDIQARYHLYPRRLVRLKPTVTPSFLYERLHWAQANFLILRECNPSPYWRFLSNPKEPVFQPLPQSGATAAFTVDARRLIGGFYD</sequence>
<evidence type="ECO:0000313" key="3">
    <source>
        <dbReference type="Proteomes" id="UP000000483"/>
    </source>
</evidence>
<accession>F2NBX9</accession>
<dbReference type="AlphaFoldDB" id="F2NBX9"/>
<evidence type="ECO:0000256" key="1">
    <source>
        <dbReference type="SAM" id="Phobius"/>
    </source>
</evidence>
<keyword evidence="1" id="KW-0472">Membrane</keyword>
<dbReference type="Proteomes" id="UP000000483">
    <property type="component" value="Chromosome"/>
</dbReference>
<keyword evidence="1" id="KW-1133">Transmembrane helix</keyword>
<dbReference type="STRING" id="880072.Desac_0159"/>
<reference evidence="3" key="2">
    <citation type="submission" date="2011-03" db="EMBL/GenBank/DDBJ databases">
        <title>The complete genome of Desulfobacca acetoxidans DSM 11109.</title>
        <authorList>
            <consortium name="US DOE Joint Genome Institute (JGI-PGF)"/>
            <person name="Lucas S."/>
            <person name="Copeland A."/>
            <person name="Lapidus A."/>
            <person name="Bruce D."/>
            <person name="Goodwin L."/>
            <person name="Pitluck S."/>
            <person name="Peters L."/>
            <person name="Kyrpides N."/>
            <person name="Mavromatis K."/>
            <person name="Ivanova N."/>
            <person name="Ovchinnikova G."/>
            <person name="Teshima H."/>
            <person name="Detter J.C."/>
            <person name="Han C."/>
            <person name="Land M."/>
            <person name="Hauser L."/>
            <person name="Markowitz V."/>
            <person name="Cheng J.-F."/>
            <person name="Hugenholtz P."/>
            <person name="Woyke T."/>
            <person name="Wu D."/>
            <person name="Spring S."/>
            <person name="Schueler E."/>
            <person name="Brambilla E."/>
            <person name="Klenk H.-P."/>
            <person name="Eisen J.A."/>
        </authorList>
    </citation>
    <scope>NUCLEOTIDE SEQUENCE [LARGE SCALE GENOMIC DNA]</scope>
    <source>
        <strain evidence="3">ATCC 700848 / DSM 11109 / ASRB2</strain>
    </source>
</reference>
<name>F2NBX9_DESAR</name>
<feature type="transmembrane region" description="Helical" evidence="1">
    <location>
        <begin position="12"/>
        <end position="32"/>
    </location>
</feature>
<organism evidence="2 3">
    <name type="scientific">Desulfobacca acetoxidans (strain ATCC 700848 / DSM 11109 / ASRB2)</name>
    <dbReference type="NCBI Taxonomy" id="880072"/>
    <lineage>
        <taxon>Bacteria</taxon>
        <taxon>Pseudomonadati</taxon>
        <taxon>Thermodesulfobacteriota</taxon>
        <taxon>Desulfobaccia</taxon>
        <taxon>Desulfobaccales</taxon>
        <taxon>Desulfobaccaceae</taxon>
        <taxon>Desulfobacca</taxon>
    </lineage>
</organism>
<dbReference type="EMBL" id="CP002629">
    <property type="protein sequence ID" value="AEB08056.1"/>
    <property type="molecule type" value="Genomic_DNA"/>
</dbReference>
<evidence type="ECO:0000313" key="2">
    <source>
        <dbReference type="EMBL" id="AEB08056.1"/>
    </source>
</evidence>
<keyword evidence="3" id="KW-1185">Reference proteome</keyword>